<evidence type="ECO:0000313" key="2">
    <source>
        <dbReference type="Proteomes" id="UP000003692"/>
    </source>
</evidence>
<protein>
    <recommendedName>
        <fullName evidence="3">Phage antitermination protein Q</fullName>
    </recommendedName>
</protein>
<dbReference type="InterPro" id="IPR010557">
    <property type="entry name" value="DUF1133"/>
</dbReference>
<accession>D4F546</accession>
<proteinExistence type="predicted"/>
<dbReference type="AlphaFoldDB" id="D4F546"/>
<dbReference type="HOGENOM" id="CLU_109748_0_0_6"/>
<dbReference type="EMBL" id="ADGK01000125">
    <property type="protein sequence ID" value="EFE23113.1"/>
    <property type="molecule type" value="Genomic_DNA"/>
</dbReference>
<comment type="caution">
    <text evidence="1">The sequence shown here is derived from an EMBL/GenBank/DDBJ whole genome shotgun (WGS) entry which is preliminary data.</text>
</comment>
<dbReference type="Pfam" id="PF06576">
    <property type="entry name" value="DUF1133"/>
    <property type="match status" value="1"/>
</dbReference>
<reference evidence="1 2" key="1">
    <citation type="submission" date="2010-02" db="EMBL/GenBank/DDBJ databases">
        <authorList>
            <person name="Weinstock G."/>
            <person name="Sodergren E."/>
            <person name="Clifton S."/>
            <person name="Fulton L."/>
            <person name="Fulton B."/>
            <person name="Courtney L."/>
            <person name="Fronick C."/>
            <person name="Harrison M."/>
            <person name="Strong C."/>
            <person name="Farmer C."/>
            <person name="Delahaunty K."/>
            <person name="Markovic C."/>
            <person name="Hall O."/>
            <person name="Minx P."/>
            <person name="Tomlinson C."/>
            <person name="Mitreva M."/>
            <person name="Nelson J."/>
            <person name="Hou S."/>
            <person name="Wollam A."/>
            <person name="Pepin K.H."/>
            <person name="Johnson M."/>
            <person name="Bhonagiri V."/>
            <person name="Zhang X."/>
            <person name="Suruliraj S."/>
            <person name="Warren W."/>
            <person name="Chinwalla A."/>
            <person name="Mardis E.R."/>
            <person name="Wilson R.K."/>
        </authorList>
    </citation>
    <scope>NUCLEOTIDE SEQUENCE [LARGE SCALE GENOMIC DNA]</scope>
    <source>
        <strain evidence="1 2">ATCC 23685</strain>
    </source>
</reference>
<sequence>MAKADGSDLKLRTLDRLWLQGRLRMWGRWALVRRNQGAAGILSKLICDPTISKAALQRAKQEMARSGITSEELQVIFDCIKGNRAASSLLFLSDDEGMMIDRVIARVLGAGQLNVVKEHYCHRKSCYQIAVERHEKDPSVCLRTYQNRVNSWLSAAEFALFKPLRDVLKKIVDIFTEKVSILIYA</sequence>
<dbReference type="Proteomes" id="UP000003692">
    <property type="component" value="Unassembled WGS sequence"/>
</dbReference>
<gene>
    <name evidence="1" type="ORF">EDWATA_01874</name>
</gene>
<organism evidence="1 2">
    <name type="scientific">Edwardsiella tarda ATCC 23685</name>
    <dbReference type="NCBI Taxonomy" id="500638"/>
    <lineage>
        <taxon>Bacteria</taxon>
        <taxon>Pseudomonadati</taxon>
        <taxon>Pseudomonadota</taxon>
        <taxon>Gammaproteobacteria</taxon>
        <taxon>Enterobacterales</taxon>
        <taxon>Hafniaceae</taxon>
        <taxon>Edwardsiella</taxon>
    </lineage>
</organism>
<evidence type="ECO:0000313" key="1">
    <source>
        <dbReference type="EMBL" id="EFE23113.1"/>
    </source>
</evidence>
<evidence type="ECO:0008006" key="3">
    <source>
        <dbReference type="Google" id="ProtNLM"/>
    </source>
</evidence>
<name>D4F546_EDWTA</name>